<evidence type="ECO:0000256" key="6">
    <source>
        <dbReference type="ARBA" id="ARBA00022989"/>
    </source>
</evidence>
<feature type="domain" description="Bacterial sugar transferase" evidence="9">
    <location>
        <begin position="56"/>
        <end position="249"/>
    </location>
</feature>
<name>A0A7M1XIF0_9SPIR</name>
<keyword evidence="4 10" id="KW-0808">Transferase</keyword>
<keyword evidence="3" id="KW-1003">Cell membrane</keyword>
<evidence type="ECO:0000256" key="4">
    <source>
        <dbReference type="ARBA" id="ARBA00022679"/>
    </source>
</evidence>
<dbReference type="KEGG" id="trc:DYE49_02255"/>
<organism evidence="10 11">
    <name type="scientific">Treponema rectale</name>
    <dbReference type="NCBI Taxonomy" id="744512"/>
    <lineage>
        <taxon>Bacteria</taxon>
        <taxon>Pseudomonadati</taxon>
        <taxon>Spirochaetota</taxon>
        <taxon>Spirochaetia</taxon>
        <taxon>Spirochaetales</taxon>
        <taxon>Treponemataceae</taxon>
        <taxon>Treponema</taxon>
    </lineage>
</organism>
<keyword evidence="5 8" id="KW-0812">Transmembrane</keyword>
<dbReference type="Proteomes" id="UP000593591">
    <property type="component" value="Chromosome"/>
</dbReference>
<evidence type="ECO:0000256" key="1">
    <source>
        <dbReference type="ARBA" id="ARBA00004236"/>
    </source>
</evidence>
<keyword evidence="7 8" id="KW-0472">Membrane</keyword>
<proteinExistence type="inferred from homology"/>
<evidence type="ECO:0000313" key="11">
    <source>
        <dbReference type="Proteomes" id="UP000593591"/>
    </source>
</evidence>
<dbReference type="GO" id="GO:0005886">
    <property type="term" value="C:plasma membrane"/>
    <property type="evidence" value="ECO:0007669"/>
    <property type="project" value="UniProtKB-SubCell"/>
</dbReference>
<evidence type="ECO:0000313" key="10">
    <source>
        <dbReference type="EMBL" id="QOS39339.1"/>
    </source>
</evidence>
<evidence type="ECO:0000256" key="8">
    <source>
        <dbReference type="SAM" id="Phobius"/>
    </source>
</evidence>
<accession>A0A7M1XIF0</accession>
<comment type="subcellular location">
    <subcellularLocation>
        <location evidence="1">Cell membrane</location>
    </subcellularLocation>
</comment>
<evidence type="ECO:0000256" key="7">
    <source>
        <dbReference type="ARBA" id="ARBA00023136"/>
    </source>
</evidence>
<dbReference type="InterPro" id="IPR003362">
    <property type="entry name" value="Bact_transf"/>
</dbReference>
<dbReference type="Pfam" id="PF02397">
    <property type="entry name" value="Bac_transf"/>
    <property type="match status" value="1"/>
</dbReference>
<feature type="transmembrane region" description="Helical" evidence="8">
    <location>
        <begin position="58"/>
        <end position="82"/>
    </location>
</feature>
<comment type="similarity">
    <text evidence="2">Belongs to the bacterial sugar transferase family.</text>
</comment>
<evidence type="ECO:0000259" key="9">
    <source>
        <dbReference type="Pfam" id="PF02397"/>
    </source>
</evidence>
<dbReference type="AlphaFoldDB" id="A0A7M1XIF0"/>
<evidence type="ECO:0000256" key="5">
    <source>
        <dbReference type="ARBA" id="ARBA00022692"/>
    </source>
</evidence>
<sequence length="255" mass="29109">MESETIELRMPSVIRYGLDVSYTTNPGRKQKIYRTQESTYREFITIKGGKGYCFIKRAFDLVASGLAIILLSPIFLALSLAVKLTSFGPVLFKDKRIGLNGKEIKVLKFRTMYADAESNIRKYLTPEQLSAWVRERKLDNDPRITKVGKFLRKTSLDELPQLFNIFAGTLSLVGPRPITKIELEENYSEYQQCKLIQVKPGLTGYWQVYGRSDVDYASGERQKEELAYLPKRSVFFDLKLMAMTVPAVLAHKGAK</sequence>
<dbReference type="GO" id="GO:0016780">
    <property type="term" value="F:phosphotransferase activity, for other substituted phosphate groups"/>
    <property type="evidence" value="ECO:0007669"/>
    <property type="project" value="TreeGrafter"/>
</dbReference>
<keyword evidence="6 8" id="KW-1133">Transmembrane helix</keyword>
<dbReference type="PANTHER" id="PTHR30576">
    <property type="entry name" value="COLANIC BIOSYNTHESIS UDP-GLUCOSE LIPID CARRIER TRANSFERASE"/>
    <property type="match status" value="1"/>
</dbReference>
<reference evidence="10 11" key="1">
    <citation type="submission" date="2018-08" db="EMBL/GenBank/DDBJ databases">
        <title>The first complete genome of Treponema rectale (CHPAT), a commensal spirochete of the bovine rectum.</title>
        <authorList>
            <person name="Staton G.J."/>
            <person name="Clegg S.R."/>
            <person name="Carter S.D."/>
            <person name="Radford A.D."/>
            <person name="Darby A."/>
            <person name="Hall N."/>
            <person name="Birtles R.J."/>
            <person name="Evans N.J."/>
        </authorList>
    </citation>
    <scope>NUCLEOTIDE SEQUENCE [LARGE SCALE GENOMIC DNA]</scope>
    <source>
        <strain evidence="10 11">CHPA</strain>
    </source>
</reference>
<gene>
    <name evidence="10" type="ORF">DYE49_02255</name>
</gene>
<dbReference type="PANTHER" id="PTHR30576:SF4">
    <property type="entry name" value="UNDECAPRENYL-PHOSPHATE GALACTOSE PHOSPHOTRANSFERASE"/>
    <property type="match status" value="1"/>
</dbReference>
<dbReference type="EMBL" id="CP031517">
    <property type="protein sequence ID" value="QOS39339.1"/>
    <property type="molecule type" value="Genomic_DNA"/>
</dbReference>
<evidence type="ECO:0000256" key="2">
    <source>
        <dbReference type="ARBA" id="ARBA00006464"/>
    </source>
</evidence>
<evidence type="ECO:0000256" key="3">
    <source>
        <dbReference type="ARBA" id="ARBA00022475"/>
    </source>
</evidence>
<protein>
    <submittedName>
        <fullName evidence="10">Sugar transferase</fullName>
    </submittedName>
</protein>